<comment type="caution">
    <text evidence="2">The sequence shown here is derived from an EMBL/GenBank/DDBJ whole genome shotgun (WGS) entry which is preliminary data.</text>
</comment>
<organism evidence="2 3">
    <name type="scientific">Myriangium duriaei CBS 260.36</name>
    <dbReference type="NCBI Taxonomy" id="1168546"/>
    <lineage>
        <taxon>Eukaryota</taxon>
        <taxon>Fungi</taxon>
        <taxon>Dikarya</taxon>
        <taxon>Ascomycota</taxon>
        <taxon>Pezizomycotina</taxon>
        <taxon>Dothideomycetes</taxon>
        <taxon>Dothideomycetidae</taxon>
        <taxon>Myriangiales</taxon>
        <taxon>Myriangiaceae</taxon>
        <taxon>Myriangium</taxon>
    </lineage>
</organism>
<sequence length="382" mass="42930">MIVRNRRMSATTLLLWPRLETWGITKLLNGININALAARASTLRAGLSTHVARVNHDRQTSSNVMGGMNYHIPIDFAARQTWLARIRRFNVQIKTPRIFDFDIESPDKAIGVGYILMEKLAGHSLRWGQQSERHTRKVVDQIAELYIELSKHPLDAMGSLNGRVVRASARESLSDVTNSKLTVTGACLSLKDYLARSTTFNLQLILQQELYANKALDAYLIHLFLLDIVLRITEPLEVLDDGRFHLKHVDDKGDHILVDDDYNVTGVVDWGGHTQHRNRWHSFCLWCSSALEISIMASLNPDPRSLCLHKAWTTRAARTLRRSSDRVSCFTVFCSVAATNLRTGAASSGCSRVCVISCKQTKISIGLNGRRLPSIVIDMTWA</sequence>
<evidence type="ECO:0000259" key="1">
    <source>
        <dbReference type="Pfam" id="PF01636"/>
    </source>
</evidence>
<dbReference type="AlphaFoldDB" id="A0A9P4IZ61"/>
<dbReference type="InterPro" id="IPR051678">
    <property type="entry name" value="AGP_Transferase"/>
</dbReference>
<evidence type="ECO:0000313" key="2">
    <source>
        <dbReference type="EMBL" id="KAF2152266.1"/>
    </source>
</evidence>
<accession>A0A9P4IZ61</accession>
<dbReference type="PANTHER" id="PTHR21310:SF15">
    <property type="entry name" value="AMINOGLYCOSIDE PHOSPHOTRANSFERASE DOMAIN-CONTAINING PROTEIN"/>
    <property type="match status" value="1"/>
</dbReference>
<gene>
    <name evidence="2" type="ORF">K461DRAFT_143941</name>
</gene>
<dbReference type="InterPro" id="IPR002575">
    <property type="entry name" value="Aminoglycoside_PTrfase"/>
</dbReference>
<reference evidence="2" key="1">
    <citation type="journal article" date="2020" name="Stud. Mycol.">
        <title>101 Dothideomycetes genomes: a test case for predicting lifestyles and emergence of pathogens.</title>
        <authorList>
            <person name="Haridas S."/>
            <person name="Albert R."/>
            <person name="Binder M."/>
            <person name="Bloem J."/>
            <person name="Labutti K."/>
            <person name="Salamov A."/>
            <person name="Andreopoulos B."/>
            <person name="Baker S."/>
            <person name="Barry K."/>
            <person name="Bills G."/>
            <person name="Bluhm B."/>
            <person name="Cannon C."/>
            <person name="Castanera R."/>
            <person name="Culley D."/>
            <person name="Daum C."/>
            <person name="Ezra D."/>
            <person name="Gonzalez J."/>
            <person name="Henrissat B."/>
            <person name="Kuo A."/>
            <person name="Liang C."/>
            <person name="Lipzen A."/>
            <person name="Lutzoni F."/>
            <person name="Magnuson J."/>
            <person name="Mondo S."/>
            <person name="Nolan M."/>
            <person name="Ohm R."/>
            <person name="Pangilinan J."/>
            <person name="Park H.-J."/>
            <person name="Ramirez L."/>
            <person name="Alfaro M."/>
            <person name="Sun H."/>
            <person name="Tritt A."/>
            <person name="Yoshinaga Y."/>
            <person name="Zwiers L.-H."/>
            <person name="Turgeon B."/>
            <person name="Goodwin S."/>
            <person name="Spatafora J."/>
            <person name="Crous P."/>
            <person name="Grigoriev I."/>
        </authorList>
    </citation>
    <scope>NUCLEOTIDE SEQUENCE</scope>
    <source>
        <strain evidence="2">CBS 260.36</strain>
    </source>
</reference>
<feature type="domain" description="Aminoglycoside phosphotransferase" evidence="1">
    <location>
        <begin position="82"/>
        <end position="271"/>
    </location>
</feature>
<name>A0A9P4IZ61_9PEZI</name>
<dbReference type="InterPro" id="IPR011009">
    <property type="entry name" value="Kinase-like_dom_sf"/>
</dbReference>
<keyword evidence="3" id="KW-1185">Reference proteome</keyword>
<dbReference type="Pfam" id="PF01636">
    <property type="entry name" value="APH"/>
    <property type="match status" value="1"/>
</dbReference>
<dbReference type="PANTHER" id="PTHR21310">
    <property type="entry name" value="AMINOGLYCOSIDE PHOSPHOTRANSFERASE-RELATED-RELATED"/>
    <property type="match status" value="1"/>
</dbReference>
<proteinExistence type="predicted"/>
<evidence type="ECO:0000313" key="3">
    <source>
        <dbReference type="Proteomes" id="UP000799439"/>
    </source>
</evidence>
<dbReference type="SUPFAM" id="SSF56112">
    <property type="entry name" value="Protein kinase-like (PK-like)"/>
    <property type="match status" value="1"/>
</dbReference>
<dbReference type="EMBL" id="ML996086">
    <property type="protein sequence ID" value="KAF2152266.1"/>
    <property type="molecule type" value="Genomic_DNA"/>
</dbReference>
<dbReference type="OrthoDB" id="5327538at2759"/>
<dbReference type="Proteomes" id="UP000799439">
    <property type="component" value="Unassembled WGS sequence"/>
</dbReference>
<protein>
    <recommendedName>
        <fullName evidence="1">Aminoglycoside phosphotransferase domain-containing protein</fullName>
    </recommendedName>
</protein>